<feature type="signal peptide" evidence="6">
    <location>
        <begin position="1"/>
        <end position="25"/>
    </location>
</feature>
<dbReference type="PANTHER" id="PTHR42996:SF1">
    <property type="entry name" value="PHOSPHATE-BINDING PROTEIN PSTS"/>
    <property type="match status" value="1"/>
</dbReference>
<dbReference type="InterPro" id="IPR050962">
    <property type="entry name" value="Phosphate-bind_PstS"/>
</dbReference>
<dbReference type="Gene3D" id="3.40.190.10">
    <property type="entry name" value="Periplasmic binding protein-like II"/>
    <property type="match status" value="2"/>
</dbReference>
<evidence type="ECO:0000256" key="4">
    <source>
        <dbReference type="PIRNR" id="PIRNR002756"/>
    </source>
</evidence>
<dbReference type="GO" id="GO:0042301">
    <property type="term" value="F:phosphate ion binding"/>
    <property type="evidence" value="ECO:0007669"/>
    <property type="project" value="InterPro"/>
</dbReference>
<comment type="similarity">
    <text evidence="1 4">Belongs to the PstS family.</text>
</comment>
<reference evidence="8" key="1">
    <citation type="submission" date="2021-03" db="EMBL/GenBank/DDBJ databases">
        <title>Whole genome shotgun sequence of Actinoplanes auranticolor NBRC 12245.</title>
        <authorList>
            <person name="Komaki H."/>
            <person name="Tamura T."/>
        </authorList>
    </citation>
    <scope>NUCLEOTIDE SEQUENCE</scope>
    <source>
        <strain evidence="8">NBRC 12245</strain>
    </source>
</reference>
<feature type="binding site" evidence="5">
    <location>
        <begin position="45"/>
        <end position="47"/>
    </location>
    <ligand>
        <name>phosphate</name>
        <dbReference type="ChEBI" id="CHEBI:43474"/>
    </ligand>
</feature>
<feature type="domain" description="PBP" evidence="7">
    <location>
        <begin position="36"/>
        <end position="326"/>
    </location>
</feature>
<evidence type="ECO:0000256" key="3">
    <source>
        <dbReference type="ARBA" id="ARBA00022592"/>
    </source>
</evidence>
<feature type="binding site" evidence="5">
    <location>
        <position position="75"/>
    </location>
    <ligand>
        <name>phosphate</name>
        <dbReference type="ChEBI" id="CHEBI:43474"/>
    </ligand>
</feature>
<feature type="chain" id="PRO_5039387437" description="Phosphate-binding protein" evidence="6">
    <location>
        <begin position="26"/>
        <end position="358"/>
    </location>
</feature>
<dbReference type="GO" id="GO:0035435">
    <property type="term" value="P:phosphate ion transmembrane transport"/>
    <property type="evidence" value="ECO:0007669"/>
    <property type="project" value="InterPro"/>
</dbReference>
<organism evidence="8 9">
    <name type="scientific">Actinoplanes auranticolor</name>
    <dbReference type="NCBI Taxonomy" id="47988"/>
    <lineage>
        <taxon>Bacteria</taxon>
        <taxon>Bacillati</taxon>
        <taxon>Actinomycetota</taxon>
        <taxon>Actinomycetes</taxon>
        <taxon>Micromonosporales</taxon>
        <taxon>Micromonosporaceae</taxon>
        <taxon>Actinoplanes</taxon>
    </lineage>
</organism>
<feature type="binding site" evidence="5">
    <location>
        <position position="93"/>
    </location>
    <ligand>
        <name>phosphate</name>
        <dbReference type="ChEBI" id="CHEBI:43474"/>
    </ligand>
</feature>
<keyword evidence="2 4" id="KW-0813">Transport</keyword>
<dbReference type="PIRSF" id="PIRSF002756">
    <property type="entry name" value="PstS"/>
    <property type="match status" value="1"/>
</dbReference>
<name>A0A919S6Q9_9ACTN</name>
<dbReference type="PANTHER" id="PTHR42996">
    <property type="entry name" value="PHOSPHATE-BINDING PROTEIN PSTS"/>
    <property type="match status" value="1"/>
</dbReference>
<dbReference type="InterPro" id="IPR024370">
    <property type="entry name" value="PBP_domain"/>
</dbReference>
<keyword evidence="3 4" id="KW-0592">Phosphate transport</keyword>
<dbReference type="Proteomes" id="UP000681340">
    <property type="component" value="Unassembled WGS sequence"/>
</dbReference>
<dbReference type="SUPFAM" id="SSF53850">
    <property type="entry name" value="Periplasmic binding protein-like II"/>
    <property type="match status" value="1"/>
</dbReference>
<dbReference type="NCBIfam" id="TIGR00975">
    <property type="entry name" value="3a0107s03"/>
    <property type="match status" value="1"/>
</dbReference>
<comment type="caution">
    <text evidence="8">The sequence shown here is derived from an EMBL/GenBank/DDBJ whole genome shotgun (WGS) entry which is preliminary data.</text>
</comment>
<dbReference type="RefSeq" id="WP_212986983.1">
    <property type="nucleotide sequence ID" value="NZ_BAABEA010000008.1"/>
</dbReference>
<gene>
    <name evidence="8" type="ORF">Aau02nite_08530</name>
</gene>
<evidence type="ECO:0000313" key="9">
    <source>
        <dbReference type="Proteomes" id="UP000681340"/>
    </source>
</evidence>
<proteinExistence type="inferred from homology"/>
<dbReference type="CDD" id="cd13565">
    <property type="entry name" value="PBP2_PstS"/>
    <property type="match status" value="1"/>
</dbReference>
<dbReference type="GO" id="GO:0043190">
    <property type="term" value="C:ATP-binding cassette (ABC) transporter complex"/>
    <property type="evidence" value="ECO:0007669"/>
    <property type="project" value="InterPro"/>
</dbReference>
<evidence type="ECO:0000256" key="5">
    <source>
        <dbReference type="PIRSR" id="PIRSR002756-1"/>
    </source>
</evidence>
<evidence type="ECO:0000259" key="7">
    <source>
        <dbReference type="Pfam" id="PF12849"/>
    </source>
</evidence>
<dbReference type="EMBL" id="BOQL01000007">
    <property type="protein sequence ID" value="GIM64137.1"/>
    <property type="molecule type" value="Genomic_DNA"/>
</dbReference>
<dbReference type="Pfam" id="PF12849">
    <property type="entry name" value="PBP_like_2"/>
    <property type="match status" value="1"/>
</dbReference>
<protein>
    <recommendedName>
        <fullName evidence="4">Phosphate-binding protein</fullName>
    </recommendedName>
</protein>
<dbReference type="PROSITE" id="PS51257">
    <property type="entry name" value="PROKAR_LIPOPROTEIN"/>
    <property type="match status" value="1"/>
</dbReference>
<dbReference type="InterPro" id="IPR005673">
    <property type="entry name" value="ABC_phos-bd_PstS"/>
</dbReference>
<keyword evidence="6" id="KW-0732">Signal</keyword>
<evidence type="ECO:0000256" key="6">
    <source>
        <dbReference type="SAM" id="SignalP"/>
    </source>
</evidence>
<sequence length="358" mass="35407">MRAPLRLAAVLVLASGAAACAPVSAPPEAAGAIVCADGSLRGQGSSAQTNAVNTWIRNYQVACSGATVAYGSTGSGAGVRAFLAGTGEFAGSDSPLTASQQAAADARCARGPAVHLPMAIGPIALAHNVAGVGELRLAPATVARIFAGTVTSWDDPAIAADNPGVALPSTAIRTVHRSDSSGTTANFTAFLAATAPADWRFGGDSTWAAPGGSAQRGSNGVASTIARTDGAIGYVEASYARFHNLAVARIGNAAGEFAALTDEAAGRTVAAAAVTGTGSDLRLAVDYRTTAAGAYPIVLVTYEIVCRTGTPAGTLPLLRGFLGYTAGPQGQAAAARLGYTPLPAALQAKVLAAVATLS</sequence>
<feature type="binding site" evidence="5">
    <location>
        <begin position="181"/>
        <end position="183"/>
    </location>
    <ligand>
        <name>phosphate</name>
        <dbReference type="ChEBI" id="CHEBI:43474"/>
    </ligand>
</feature>
<accession>A0A919S6Q9</accession>
<keyword evidence="9" id="KW-1185">Reference proteome</keyword>
<evidence type="ECO:0000256" key="2">
    <source>
        <dbReference type="ARBA" id="ARBA00022448"/>
    </source>
</evidence>
<dbReference type="AlphaFoldDB" id="A0A919S6Q9"/>
<evidence type="ECO:0000256" key="1">
    <source>
        <dbReference type="ARBA" id="ARBA00008725"/>
    </source>
</evidence>
<evidence type="ECO:0000313" key="8">
    <source>
        <dbReference type="EMBL" id="GIM64137.1"/>
    </source>
</evidence>